<dbReference type="Proteomes" id="UP000007319">
    <property type="component" value="Plasmid AZOBR_p2"/>
</dbReference>
<name>A0A9P1JY17_9PROT</name>
<keyword evidence="1" id="KW-0946">Virion</keyword>
<keyword evidence="1" id="KW-0614">Plasmid</keyword>
<evidence type="ECO:0000313" key="2">
    <source>
        <dbReference type="Proteomes" id="UP000007319"/>
    </source>
</evidence>
<keyword evidence="1" id="KW-0167">Capsid protein</keyword>
<sequence>MSLTQIADIIVPSDFARYSIQATTALNRFVASGIMASDPAFDAMAASAGLTHNLPFWNDIDVDAEPTNDDPSDVLVPAKLSTGQDIAAIQMRALALSDADVVTDVAGSDPMQVAISGDAKRWATNFQRIALKTLDGVFGSALAGTHVANLAVEDGLGGSAVKISANAVLDAAGLLGDRADGLTAISLHSDVYRTLQKQNLIDYIPDARGEVNIPTYLGMRVVVDDGLPKVAGSTSGFKYTSYLFGAGALALGQAAPAKSPAVEFVREALQGNGGGVTTMVSRRKFIIHVRGVKWTGSPAGLTPTSAELATAGNWARVYDPKYIRVVKLVTNG</sequence>
<keyword evidence="2" id="KW-1185">Reference proteome</keyword>
<organism evidence="1 2">
    <name type="scientific">Azospirillum baldaniorum</name>
    <dbReference type="NCBI Taxonomy" id="1064539"/>
    <lineage>
        <taxon>Bacteria</taxon>
        <taxon>Pseudomonadati</taxon>
        <taxon>Pseudomonadota</taxon>
        <taxon>Alphaproteobacteria</taxon>
        <taxon>Rhodospirillales</taxon>
        <taxon>Azospirillaceae</taxon>
        <taxon>Azospirillum</taxon>
    </lineage>
</organism>
<dbReference type="EMBL" id="HE577329">
    <property type="protein sequence ID" value="CCD01998.1"/>
    <property type="molecule type" value="Genomic_DNA"/>
</dbReference>
<reference evidence="1 2" key="1">
    <citation type="journal article" date="2011" name="PLoS Genet.">
        <title>Azospirillum genomes reveal transition of bacteria from aquatic to terrestrial environments.</title>
        <authorList>
            <person name="Wisniewski-Dye F."/>
            <person name="Borziak K."/>
            <person name="Khalsa-Moyers G."/>
            <person name="Alexandre G."/>
            <person name="Sukharnikov L.O."/>
            <person name="Wuichet K."/>
            <person name="Hurst G.B."/>
            <person name="McDonald W.H."/>
            <person name="Robertson J.S."/>
            <person name="Barbe V."/>
            <person name="Calteau A."/>
            <person name="Rouy Z."/>
            <person name="Mangenot S."/>
            <person name="Prigent-Combaret C."/>
            <person name="Normand P."/>
            <person name="Boyer M."/>
            <person name="Siguier P."/>
            <person name="Dessaux Y."/>
            <person name="Elmerich C."/>
            <person name="Condemine G."/>
            <person name="Krishnen G."/>
            <person name="Kennedy I."/>
            <person name="Paterson A.H."/>
            <person name="Gonzalez V."/>
            <person name="Mavingui P."/>
            <person name="Zhulin I.B."/>
        </authorList>
    </citation>
    <scope>NUCLEOTIDE SEQUENCE [LARGE SCALE GENOMIC DNA]</scope>
    <source>
        <strain evidence="1 2">Sp245</strain>
    </source>
</reference>
<accession>A0A9P1JY17</accession>
<protein>
    <submittedName>
        <fullName evidence="1">Phage coat protein</fullName>
    </submittedName>
</protein>
<dbReference type="RefSeq" id="WP_014242332.1">
    <property type="nucleotide sequence ID" value="NC_016618.1"/>
</dbReference>
<evidence type="ECO:0000313" key="1">
    <source>
        <dbReference type="EMBL" id="CCD01998.1"/>
    </source>
</evidence>
<dbReference type="KEGG" id="abs:AZOBR_p270194"/>
<proteinExistence type="predicted"/>
<dbReference type="InterPro" id="IPR045404">
    <property type="entry name" value="Gp13-like"/>
</dbReference>
<gene>
    <name evidence="1" type="ORF">AZOBR_p270194</name>
</gene>
<dbReference type="Pfam" id="PF20036">
    <property type="entry name" value="Gp13-like"/>
    <property type="match status" value="1"/>
</dbReference>
<geneLocation type="plasmid" evidence="1 2">
    <name>AZOBR_p2</name>
</geneLocation>
<dbReference type="AlphaFoldDB" id="A0A9P1JY17"/>